<reference evidence="1 2" key="1">
    <citation type="submission" date="2011-09" db="EMBL/GenBank/DDBJ databases">
        <title>The Genome Sequence of Plasmodium vivax North Korean.</title>
        <authorList>
            <consortium name="The Broad Institute Genome Sequencing Platform"/>
            <consortium name="The Broad Institute Genome Sequencing Center for Infectious Disease"/>
            <person name="Neafsey D."/>
            <person name="Carlton J."/>
            <person name="Barnwell J."/>
            <person name="Collins W."/>
            <person name="Escalante A."/>
            <person name="Mullikin J."/>
            <person name="Saul A."/>
            <person name="Guigo R."/>
            <person name="Camara F."/>
            <person name="Young S.K."/>
            <person name="Zeng Q."/>
            <person name="Gargeya S."/>
            <person name="Fitzgerald M."/>
            <person name="Haas B."/>
            <person name="Abouelleil A."/>
            <person name="Alvarado L."/>
            <person name="Arachchi H.M."/>
            <person name="Berlin A."/>
            <person name="Brown A."/>
            <person name="Chapman S.B."/>
            <person name="Chen Z."/>
            <person name="Dunbar C."/>
            <person name="Freedman E."/>
            <person name="Gearin G."/>
            <person name="Gellesch M."/>
            <person name="Goldberg J."/>
            <person name="Griggs A."/>
            <person name="Gujja S."/>
            <person name="Heiman D."/>
            <person name="Howarth C."/>
            <person name="Larson L."/>
            <person name="Lui A."/>
            <person name="MacDonald P.J.P."/>
            <person name="Montmayeur A."/>
            <person name="Murphy C."/>
            <person name="Neiman D."/>
            <person name="Pearson M."/>
            <person name="Priest M."/>
            <person name="Roberts A."/>
            <person name="Saif S."/>
            <person name="Shea T."/>
            <person name="Shenoy N."/>
            <person name="Sisk P."/>
            <person name="Stolte C."/>
            <person name="Sykes S."/>
            <person name="Wortman J."/>
            <person name="Nusbaum C."/>
            <person name="Birren B."/>
        </authorList>
    </citation>
    <scope>NUCLEOTIDE SEQUENCE [LARGE SCALE GENOMIC DNA]</scope>
    <source>
        <strain evidence="1 2">North Korean</strain>
    </source>
</reference>
<gene>
    <name evidence="1" type="ORF">PVNG_03839</name>
</gene>
<accession>A0A0J9TSV1</accession>
<dbReference type="EMBL" id="KQ235435">
    <property type="protein sequence ID" value="KMZ99000.1"/>
    <property type="molecule type" value="Genomic_DNA"/>
</dbReference>
<proteinExistence type="predicted"/>
<evidence type="ECO:0000313" key="2">
    <source>
        <dbReference type="Proteomes" id="UP000053239"/>
    </source>
</evidence>
<dbReference type="Proteomes" id="UP000053239">
    <property type="component" value="Unassembled WGS sequence"/>
</dbReference>
<protein>
    <submittedName>
        <fullName evidence="1">Uncharacterized protein</fullName>
    </submittedName>
</protein>
<evidence type="ECO:0000313" key="1">
    <source>
        <dbReference type="EMBL" id="KMZ99000.1"/>
    </source>
</evidence>
<organism evidence="1 2">
    <name type="scientific">Plasmodium vivax North Korean</name>
    <dbReference type="NCBI Taxonomy" id="1035514"/>
    <lineage>
        <taxon>Eukaryota</taxon>
        <taxon>Sar</taxon>
        <taxon>Alveolata</taxon>
        <taxon>Apicomplexa</taxon>
        <taxon>Aconoidasida</taxon>
        <taxon>Haemosporida</taxon>
        <taxon>Plasmodiidae</taxon>
        <taxon>Plasmodium</taxon>
        <taxon>Plasmodium (Plasmodium)</taxon>
    </lineage>
</organism>
<sequence length="260" mass="30572">MSGREPDYSFFEKFESCYKIECDKEKTSYTIYDAHYCDGTNFQYNNGNQVADICKNIVKLYSSAILEQRYDKNTFNQNKVSEFINFWVNNRLTHAGFNDETKALICPKLNSITRNFDPRELLKNKIYHIKEKDVRGMNILYELYKNIYELEKKGKGHFQEFFKTFKDNYNNGLIKCFNEDNVNFCHELNKYIKFYEKNKKKKLSEKCDNNECPSLAVLALLSSASKKEDLNIAKMGSNLIGVLHIPSFNEVSTLRTHDVY</sequence>
<name>A0A0J9TSV1_PLAVI</name>
<dbReference type="AlphaFoldDB" id="A0A0J9TSV1"/>